<evidence type="ECO:0000256" key="1">
    <source>
        <dbReference type="SAM" id="MobiDB-lite"/>
    </source>
</evidence>
<feature type="compositionally biased region" description="Basic residues" evidence="1">
    <location>
        <begin position="129"/>
        <end position="139"/>
    </location>
</feature>
<reference evidence="2" key="1">
    <citation type="submission" date="2019-12" db="EMBL/GenBank/DDBJ databases">
        <title>Genome sequencing and annotation of Brassica cretica.</title>
        <authorList>
            <person name="Studholme D.J."/>
            <person name="Sarris P.F."/>
        </authorList>
    </citation>
    <scope>NUCLEOTIDE SEQUENCE</scope>
    <source>
        <strain evidence="2">PFS-102/07</strain>
        <tissue evidence="2">Leaf</tissue>
    </source>
</reference>
<proteinExistence type="predicted"/>
<protein>
    <submittedName>
        <fullName evidence="2">Uncharacterized protein</fullName>
    </submittedName>
</protein>
<comment type="caution">
    <text evidence="2">The sequence shown here is derived from an EMBL/GenBank/DDBJ whole genome shotgun (WGS) entry which is preliminary data.</text>
</comment>
<dbReference type="AlphaFoldDB" id="A0A8S9L981"/>
<feature type="region of interest" description="Disordered" evidence="1">
    <location>
        <begin position="54"/>
        <end position="139"/>
    </location>
</feature>
<sequence>MNTRLSGLREGENSRRVLTGPKLFILIILTLRSNCNSPLTVRTLRIGVEKMQLSNNSGNSKERRSSLDRLSEPRLPVQARLGETVSEDLAPRRIHPSLRIGARVSSPSNASPSNGKRKALGAESTSKATGKRKITKQARRVPRSPLGFNLRKVNAVRARNPPRKKLCLEKDKVGLSGGLSLFWRDSVTLDVLKPSSNIIDVEIKFKGSASFVSFIYGAPVTGNKAEFWNSVSQIGRGGDVL</sequence>
<dbReference type="EMBL" id="QGKY02000094">
    <property type="protein sequence ID" value="KAF2601996.1"/>
    <property type="molecule type" value="Genomic_DNA"/>
</dbReference>
<organism evidence="2">
    <name type="scientific">Brassica cretica</name>
    <name type="common">Mustard</name>
    <dbReference type="NCBI Taxonomy" id="69181"/>
    <lineage>
        <taxon>Eukaryota</taxon>
        <taxon>Viridiplantae</taxon>
        <taxon>Streptophyta</taxon>
        <taxon>Embryophyta</taxon>
        <taxon>Tracheophyta</taxon>
        <taxon>Spermatophyta</taxon>
        <taxon>Magnoliopsida</taxon>
        <taxon>eudicotyledons</taxon>
        <taxon>Gunneridae</taxon>
        <taxon>Pentapetalae</taxon>
        <taxon>rosids</taxon>
        <taxon>malvids</taxon>
        <taxon>Brassicales</taxon>
        <taxon>Brassicaceae</taxon>
        <taxon>Brassiceae</taxon>
        <taxon>Brassica</taxon>
    </lineage>
</organism>
<accession>A0A8S9L981</accession>
<name>A0A8S9L981_BRACR</name>
<evidence type="ECO:0000313" key="2">
    <source>
        <dbReference type="EMBL" id="KAF2601996.1"/>
    </source>
</evidence>
<feature type="compositionally biased region" description="Basic and acidic residues" evidence="1">
    <location>
        <begin position="60"/>
        <end position="72"/>
    </location>
</feature>
<gene>
    <name evidence="2" type="ORF">F2Q70_00027750</name>
</gene>
<feature type="compositionally biased region" description="Polar residues" evidence="1">
    <location>
        <begin position="105"/>
        <end position="114"/>
    </location>
</feature>